<dbReference type="Pfam" id="PF01636">
    <property type="entry name" value="APH"/>
    <property type="match status" value="1"/>
</dbReference>
<dbReference type="InterPro" id="IPR002575">
    <property type="entry name" value="Aminoglycoside_PTrfase"/>
</dbReference>
<dbReference type="PANTHER" id="PTHR21310:SF40">
    <property type="entry name" value="AMINOGLYCOSIDE PHOSPHOTRANSFERASE DOMAIN-CONTAINING PROTEIN-RELATED"/>
    <property type="match status" value="1"/>
</dbReference>
<keyword evidence="2" id="KW-0418">Kinase</keyword>
<name>A0ABT1JNJ7_ACTCY</name>
<dbReference type="InterPro" id="IPR051678">
    <property type="entry name" value="AGP_Transferase"/>
</dbReference>
<dbReference type="PANTHER" id="PTHR21310">
    <property type="entry name" value="AMINOGLYCOSIDE PHOSPHOTRANSFERASE-RELATED-RELATED"/>
    <property type="match status" value="1"/>
</dbReference>
<accession>A0ABT1JNJ7</accession>
<feature type="domain" description="Aminoglycoside phosphotransferase" evidence="1">
    <location>
        <begin position="43"/>
        <end position="253"/>
    </location>
</feature>
<proteinExistence type="predicted"/>
<keyword evidence="2" id="KW-0808">Transferase</keyword>
<dbReference type="GO" id="GO:0016301">
    <property type="term" value="F:kinase activity"/>
    <property type="evidence" value="ECO:0007669"/>
    <property type="project" value="UniProtKB-KW"/>
</dbReference>
<reference evidence="2 3" key="1">
    <citation type="submission" date="2013-07" db="EMBL/GenBank/DDBJ databases">
        <authorList>
            <consortium name="DOE Joint Genome Institute"/>
            <person name="Reeve W."/>
            <person name="Huntemann M."/>
            <person name="Han J."/>
            <person name="Chen A."/>
            <person name="Kyrpides N."/>
            <person name="Mavromatis K."/>
            <person name="Markowitz V."/>
            <person name="Palaniappan K."/>
            <person name="Ivanova N."/>
            <person name="Schaumberg A."/>
            <person name="Pati A."/>
            <person name="Liolios K."/>
            <person name="Nordberg H.P."/>
            <person name="Cantor M.N."/>
            <person name="Hua S.X."/>
            <person name="Woyke T."/>
        </authorList>
    </citation>
    <scope>NUCLEOTIDE SEQUENCE [LARGE SCALE GENOMIC DNA]</scope>
    <source>
        <strain evidence="2 3">DSM 43889</strain>
    </source>
</reference>
<evidence type="ECO:0000313" key="3">
    <source>
        <dbReference type="Proteomes" id="UP000791080"/>
    </source>
</evidence>
<dbReference type="RefSeq" id="WP_026418561.1">
    <property type="nucleotide sequence ID" value="NZ_AUBJ02000001.1"/>
</dbReference>
<dbReference type="EMBL" id="AUBJ02000001">
    <property type="protein sequence ID" value="MCP2334107.1"/>
    <property type="molecule type" value="Genomic_DNA"/>
</dbReference>
<dbReference type="InterPro" id="IPR011009">
    <property type="entry name" value="Kinase-like_dom_sf"/>
</dbReference>
<sequence>MPPDHDSSNQPLSPDTAGTVLREVCRRTGMSAPDARLMRIGDNAVYRVGPVVVRIARSAALLPAARREVAVARWLRTRDFPAAVPLDLDQPMMVLGRVVTCWEAVEVTAPATTGQLATLLRRFHELTAPPELDLPALNPFARVDHWLASAPLDEQDLDYLRGRVHQARTDWADLDFVLPTGVVHGDANTGNAVVDGAGRPLLLDLEYAATGPREWDLLQTALFADRFGWHTEAEYRAFSDAYGYDIRRWPGYQRLADIREVLMTCWLSARADDEWAAGELRKRLRALRTGADRHDWSRR</sequence>
<keyword evidence="3" id="KW-1185">Reference proteome</keyword>
<reference evidence="2 3" key="2">
    <citation type="submission" date="2022-06" db="EMBL/GenBank/DDBJ databases">
        <title>Genomic Encyclopedia of Type Strains, Phase I: the one thousand microbial genomes (KMG-I) project.</title>
        <authorList>
            <person name="Kyrpides N."/>
        </authorList>
    </citation>
    <scope>NUCLEOTIDE SEQUENCE [LARGE SCALE GENOMIC DNA]</scope>
    <source>
        <strain evidence="2 3">DSM 43889</strain>
    </source>
</reference>
<organism evidence="2 3">
    <name type="scientific">Actinoalloteichus caeruleus DSM 43889</name>
    <dbReference type="NCBI Taxonomy" id="1120930"/>
    <lineage>
        <taxon>Bacteria</taxon>
        <taxon>Bacillati</taxon>
        <taxon>Actinomycetota</taxon>
        <taxon>Actinomycetes</taxon>
        <taxon>Pseudonocardiales</taxon>
        <taxon>Pseudonocardiaceae</taxon>
        <taxon>Actinoalloteichus</taxon>
        <taxon>Actinoalloteichus cyanogriseus</taxon>
    </lineage>
</organism>
<evidence type="ECO:0000259" key="1">
    <source>
        <dbReference type="Pfam" id="PF01636"/>
    </source>
</evidence>
<protein>
    <submittedName>
        <fullName evidence="2">Ser/Thr protein kinase RdoA involved in Cpx stress response, MazF antagonist</fullName>
    </submittedName>
</protein>
<dbReference type="SUPFAM" id="SSF56112">
    <property type="entry name" value="Protein kinase-like (PK-like)"/>
    <property type="match status" value="1"/>
</dbReference>
<dbReference type="Proteomes" id="UP000791080">
    <property type="component" value="Unassembled WGS sequence"/>
</dbReference>
<comment type="caution">
    <text evidence="2">The sequence shown here is derived from an EMBL/GenBank/DDBJ whole genome shotgun (WGS) entry which is preliminary data.</text>
</comment>
<evidence type="ECO:0000313" key="2">
    <source>
        <dbReference type="EMBL" id="MCP2334107.1"/>
    </source>
</evidence>
<gene>
    <name evidence="2" type="ORF">G443_004377</name>
</gene>
<dbReference type="Gene3D" id="3.90.1200.10">
    <property type="match status" value="1"/>
</dbReference>